<dbReference type="SUPFAM" id="SSF48295">
    <property type="entry name" value="TrpR-like"/>
    <property type="match status" value="1"/>
</dbReference>
<proteinExistence type="predicted"/>
<dbReference type="OrthoDB" id="4327074at2759"/>
<dbReference type="AlphaFoldDB" id="A0A4C1XI95"/>
<accession>A0A4C1XI95</accession>
<comment type="caution">
    <text evidence="1">The sequence shown here is derived from an EMBL/GenBank/DDBJ whole genome shotgun (WGS) entry which is preliminary data.</text>
</comment>
<organism evidence="1 2">
    <name type="scientific">Eumeta variegata</name>
    <name type="common">Bagworm moth</name>
    <name type="synonym">Eumeta japonica</name>
    <dbReference type="NCBI Taxonomy" id="151549"/>
    <lineage>
        <taxon>Eukaryota</taxon>
        <taxon>Metazoa</taxon>
        <taxon>Ecdysozoa</taxon>
        <taxon>Arthropoda</taxon>
        <taxon>Hexapoda</taxon>
        <taxon>Insecta</taxon>
        <taxon>Pterygota</taxon>
        <taxon>Neoptera</taxon>
        <taxon>Endopterygota</taxon>
        <taxon>Lepidoptera</taxon>
        <taxon>Glossata</taxon>
        <taxon>Ditrysia</taxon>
        <taxon>Tineoidea</taxon>
        <taxon>Psychidae</taxon>
        <taxon>Oiketicinae</taxon>
        <taxon>Eumeta</taxon>
    </lineage>
</organism>
<dbReference type="InterPro" id="IPR010921">
    <property type="entry name" value="Trp_repressor/repl_initiator"/>
</dbReference>
<dbReference type="Proteomes" id="UP000299102">
    <property type="component" value="Unassembled WGS sequence"/>
</dbReference>
<evidence type="ECO:0000313" key="2">
    <source>
        <dbReference type="Proteomes" id="UP000299102"/>
    </source>
</evidence>
<evidence type="ECO:0008006" key="3">
    <source>
        <dbReference type="Google" id="ProtNLM"/>
    </source>
</evidence>
<name>A0A4C1XI95_EUMVA</name>
<keyword evidence="2" id="KW-1185">Reference proteome</keyword>
<protein>
    <recommendedName>
        <fullName evidence="3">HTH psq-type domain-containing protein</fullName>
    </recommendedName>
</protein>
<gene>
    <name evidence="1" type="ORF">EVAR_45014_1</name>
</gene>
<dbReference type="EMBL" id="BGZK01000827">
    <property type="protein sequence ID" value="GBP61957.1"/>
    <property type="molecule type" value="Genomic_DNA"/>
</dbReference>
<reference evidence="1 2" key="1">
    <citation type="journal article" date="2019" name="Commun. Biol.">
        <title>The bagworm genome reveals a unique fibroin gene that provides high tensile strength.</title>
        <authorList>
            <person name="Kono N."/>
            <person name="Nakamura H."/>
            <person name="Ohtoshi R."/>
            <person name="Tomita M."/>
            <person name="Numata K."/>
            <person name="Arakawa K."/>
        </authorList>
    </citation>
    <scope>NUCLEOTIDE SEQUENCE [LARGE SCALE GENOMIC DNA]</scope>
</reference>
<sequence>MPKSVRKPDDEIKEVVEEVIVKKRSVRSVARDRGISKSLLYKTVLKAKEEGENVKYKRNIGNRKIFRPEQERLLASYLKTASKMCHGLAKIETRELGFQYAFVHNI</sequence>
<dbReference type="GO" id="GO:0043565">
    <property type="term" value="F:sequence-specific DNA binding"/>
    <property type="evidence" value="ECO:0007669"/>
    <property type="project" value="InterPro"/>
</dbReference>
<evidence type="ECO:0000313" key="1">
    <source>
        <dbReference type="EMBL" id="GBP61957.1"/>
    </source>
</evidence>